<reference evidence="2" key="1">
    <citation type="journal article" date="2020" name="Toxins">
        <title>Phylogenomic Analysis of Secondary Metabolism in the Toxic Cyanobacterial Genera Anabaena, Dolichospermum and Aphanizomenon.</title>
        <authorList>
            <person name="Oesterholm J."/>
            <person name="Popin R.V."/>
            <person name="Fewer D.P."/>
            <person name="Sivonen K."/>
        </authorList>
    </citation>
    <scope>NUCLEOTIDE SEQUENCE [LARGE SCALE GENOMIC DNA]</scope>
    <source>
        <strain evidence="2">UHCC 0037</strain>
    </source>
</reference>
<dbReference type="Proteomes" id="UP001517388">
    <property type="component" value="Unassembled WGS sequence"/>
</dbReference>
<organism evidence="1 2">
    <name type="scientific">Dolichospermum flos-aquae UHCC 0037</name>
    <dbReference type="NCBI Taxonomy" id="2590026"/>
    <lineage>
        <taxon>Bacteria</taxon>
        <taxon>Bacillati</taxon>
        <taxon>Cyanobacteriota</taxon>
        <taxon>Cyanophyceae</taxon>
        <taxon>Nostocales</taxon>
        <taxon>Aphanizomenonaceae</taxon>
        <taxon>Dolichospermum</taxon>
    </lineage>
</organism>
<evidence type="ECO:0000313" key="2">
    <source>
        <dbReference type="Proteomes" id="UP001517388"/>
    </source>
</evidence>
<evidence type="ECO:0000313" key="1">
    <source>
        <dbReference type="EMBL" id="MTJ42439.1"/>
    </source>
</evidence>
<sequence>MKSTLFQNFDERAQEVSRYFLFLKNLEQGSIQLSMGNPKNTKTKPINNDLEKTLKATGFLLLYNLVESTMTNAIQTIFDELKNKNISFDDVRDEIKKIIIDNIKDKDNKSTANLLASIQNISLDIISASFNKKRLFSGNVDAREIKDTANTYGFSYKTNAIKTQNGSDLLTVKTNRNDLAHGFKSFEEVGKNATADELLKIQKRVICYLRGILENIEIYLSNEEYLKKNPVENALIKDGWTITTDTYPVEYEDVKLYPDLAVKKLISQNQKQRKIIVEITSFISSSLIKDFQNALGQYILYRNLIQLSQNEYQEIYLAVKDEIHETFFQRKSIKAVVQLNQLALVIINTEKEEIVQWIN</sequence>
<dbReference type="EMBL" id="VILF01000001">
    <property type="protein sequence ID" value="MTJ42439.1"/>
    <property type="molecule type" value="Genomic_DNA"/>
</dbReference>
<keyword evidence="2" id="KW-1185">Reference proteome</keyword>
<protein>
    <submittedName>
        <fullName evidence="1">Uncharacterized protein</fullName>
    </submittedName>
</protein>
<name>A0ACC7S3P5_DOLFA</name>
<proteinExistence type="predicted"/>
<accession>A0ACC7S3P5</accession>
<gene>
    <name evidence="1" type="ORF">FJR39_04005</name>
</gene>
<comment type="caution">
    <text evidence="1">The sequence shown here is derived from an EMBL/GenBank/DDBJ whole genome shotgun (WGS) entry which is preliminary data.</text>
</comment>